<dbReference type="Pfam" id="PF03466">
    <property type="entry name" value="LysR_substrate"/>
    <property type="match status" value="1"/>
</dbReference>
<comment type="similarity">
    <text evidence="1">Belongs to the LysR transcriptional regulatory family.</text>
</comment>
<dbReference type="InterPro" id="IPR000847">
    <property type="entry name" value="LysR_HTH_N"/>
</dbReference>
<dbReference type="InterPro" id="IPR036388">
    <property type="entry name" value="WH-like_DNA-bd_sf"/>
</dbReference>
<dbReference type="PROSITE" id="PS50931">
    <property type="entry name" value="HTH_LYSR"/>
    <property type="match status" value="1"/>
</dbReference>
<dbReference type="Proteomes" id="UP001357223">
    <property type="component" value="Chromosome"/>
</dbReference>
<evidence type="ECO:0000256" key="4">
    <source>
        <dbReference type="ARBA" id="ARBA00023163"/>
    </source>
</evidence>
<gene>
    <name evidence="6" type="ORF">R4Z09_19770</name>
</gene>
<dbReference type="Pfam" id="PF00126">
    <property type="entry name" value="HTH_1"/>
    <property type="match status" value="1"/>
</dbReference>
<dbReference type="Gene3D" id="3.40.190.290">
    <property type="match status" value="1"/>
</dbReference>
<dbReference type="PANTHER" id="PTHR30126:SF64">
    <property type="entry name" value="HTH-TYPE TRANSCRIPTIONAL REGULATOR CITR"/>
    <property type="match status" value="1"/>
</dbReference>
<keyword evidence="4" id="KW-0804">Transcription</keyword>
<dbReference type="RefSeq" id="WP_338448451.1">
    <property type="nucleotide sequence ID" value="NZ_CP137640.1"/>
</dbReference>
<dbReference type="CDD" id="cd05466">
    <property type="entry name" value="PBP2_LTTR_substrate"/>
    <property type="match status" value="1"/>
</dbReference>
<evidence type="ECO:0000313" key="6">
    <source>
        <dbReference type="EMBL" id="WVX79517.1"/>
    </source>
</evidence>
<sequence>MDIRWLKTFMIAAEYENFRKASEDLFLTQPAITKHIKRLEEHLGIELFHRIGKAVTLTPAGFKFLPVAKEIVAKYEQGMEEFESWKQGYNQKLIIAAAPQIASSFLPSILRSFIDQYPDIEVTINIVNSYEIGEVISLSKADIGLTRILPIQPNIKSEIVHEEPVVLVGPNEGNSDPSENTILQTYRLITHNHPDYWDSLLNNVKRHYPKVQTMTVNQVEVTKRFIEEGLGASYLPLSMVIDEINEDKMIQIKPDKILPPRSFTYVLTKVETFEAITFIRFMKKLISKEWDEGIGLTQKD</sequence>
<feature type="domain" description="HTH lysR-type" evidence="5">
    <location>
        <begin position="1"/>
        <end position="58"/>
    </location>
</feature>
<name>A0ABZ2C7H9_9BACI</name>
<keyword evidence="3" id="KW-0238">DNA-binding</keyword>
<evidence type="ECO:0000256" key="3">
    <source>
        <dbReference type="ARBA" id="ARBA00023125"/>
    </source>
</evidence>
<dbReference type="PRINTS" id="PR00039">
    <property type="entry name" value="HTHLYSR"/>
</dbReference>
<dbReference type="PANTHER" id="PTHR30126">
    <property type="entry name" value="HTH-TYPE TRANSCRIPTIONAL REGULATOR"/>
    <property type="match status" value="1"/>
</dbReference>
<reference evidence="6 7" key="1">
    <citation type="submission" date="2023-10" db="EMBL/GenBank/DDBJ databases">
        <title>Niallia locisalis sp.nov. isolated from a salt pond sample.</title>
        <authorList>
            <person name="Li X.-J."/>
            <person name="Dong L."/>
        </authorList>
    </citation>
    <scope>NUCLEOTIDE SEQUENCE [LARGE SCALE GENOMIC DNA]</scope>
    <source>
        <strain evidence="6 7">DSM 29761</strain>
    </source>
</reference>
<evidence type="ECO:0000256" key="1">
    <source>
        <dbReference type="ARBA" id="ARBA00009437"/>
    </source>
</evidence>
<evidence type="ECO:0000259" key="5">
    <source>
        <dbReference type="PROSITE" id="PS50931"/>
    </source>
</evidence>
<dbReference type="SUPFAM" id="SSF53850">
    <property type="entry name" value="Periplasmic binding protein-like II"/>
    <property type="match status" value="1"/>
</dbReference>
<dbReference type="InterPro" id="IPR005119">
    <property type="entry name" value="LysR_subst-bd"/>
</dbReference>
<organism evidence="6 7">
    <name type="scientific">Niallia oryzisoli</name>
    <dbReference type="NCBI Taxonomy" id="1737571"/>
    <lineage>
        <taxon>Bacteria</taxon>
        <taxon>Bacillati</taxon>
        <taxon>Bacillota</taxon>
        <taxon>Bacilli</taxon>
        <taxon>Bacillales</taxon>
        <taxon>Bacillaceae</taxon>
        <taxon>Niallia</taxon>
    </lineage>
</organism>
<dbReference type="InterPro" id="IPR036390">
    <property type="entry name" value="WH_DNA-bd_sf"/>
</dbReference>
<evidence type="ECO:0000256" key="2">
    <source>
        <dbReference type="ARBA" id="ARBA00023015"/>
    </source>
</evidence>
<dbReference type="EMBL" id="CP137640">
    <property type="protein sequence ID" value="WVX79517.1"/>
    <property type="molecule type" value="Genomic_DNA"/>
</dbReference>
<dbReference type="Gene3D" id="1.10.10.10">
    <property type="entry name" value="Winged helix-like DNA-binding domain superfamily/Winged helix DNA-binding domain"/>
    <property type="match status" value="1"/>
</dbReference>
<evidence type="ECO:0000313" key="7">
    <source>
        <dbReference type="Proteomes" id="UP001357223"/>
    </source>
</evidence>
<proteinExistence type="inferred from homology"/>
<accession>A0ABZ2C7H9</accession>
<keyword evidence="2" id="KW-0805">Transcription regulation</keyword>
<dbReference type="SUPFAM" id="SSF46785">
    <property type="entry name" value="Winged helix' DNA-binding domain"/>
    <property type="match status" value="1"/>
</dbReference>
<protein>
    <submittedName>
        <fullName evidence="6">LysR family transcriptional regulator</fullName>
    </submittedName>
</protein>
<keyword evidence="7" id="KW-1185">Reference proteome</keyword>